<dbReference type="InterPro" id="IPR002142">
    <property type="entry name" value="Peptidase_S49"/>
</dbReference>
<dbReference type="SUPFAM" id="SSF52096">
    <property type="entry name" value="ClpP/crotonase"/>
    <property type="match status" value="1"/>
</dbReference>
<name>A0ABT0HL83_9BACT</name>
<comment type="caution">
    <text evidence="3">The sequence shown here is derived from an EMBL/GenBank/DDBJ whole genome shotgun (WGS) entry which is preliminary data.</text>
</comment>
<evidence type="ECO:0000256" key="1">
    <source>
        <dbReference type="ARBA" id="ARBA00008683"/>
    </source>
</evidence>
<dbReference type="InterPro" id="IPR029045">
    <property type="entry name" value="ClpP/crotonase-like_dom_sf"/>
</dbReference>
<protein>
    <submittedName>
        <fullName evidence="3">S49 family peptidase</fullName>
    </submittedName>
</protein>
<dbReference type="EMBL" id="JALPRF010000002">
    <property type="protein sequence ID" value="MCK8492912.1"/>
    <property type="molecule type" value="Genomic_DNA"/>
</dbReference>
<dbReference type="Gene3D" id="6.20.330.10">
    <property type="match status" value="1"/>
</dbReference>
<organism evidence="3 4">
    <name type="scientific">Spirosoma liriopis</name>
    <dbReference type="NCBI Taxonomy" id="2937440"/>
    <lineage>
        <taxon>Bacteria</taxon>
        <taxon>Pseudomonadati</taxon>
        <taxon>Bacteroidota</taxon>
        <taxon>Cytophagia</taxon>
        <taxon>Cytophagales</taxon>
        <taxon>Cytophagaceae</taxon>
        <taxon>Spirosoma</taxon>
    </lineage>
</organism>
<evidence type="ECO:0000313" key="4">
    <source>
        <dbReference type="Proteomes" id="UP001202180"/>
    </source>
</evidence>
<evidence type="ECO:0000259" key="2">
    <source>
        <dbReference type="Pfam" id="PF01343"/>
    </source>
</evidence>
<proteinExistence type="inferred from homology"/>
<feature type="domain" description="Peptidase S49" evidence="2">
    <location>
        <begin position="130"/>
        <end position="278"/>
    </location>
</feature>
<accession>A0ABT0HL83</accession>
<reference evidence="3 4" key="1">
    <citation type="submission" date="2022-04" db="EMBL/GenBank/DDBJ databases">
        <title>Spirosoma sp. strain RP8 genome sequencing and assembly.</title>
        <authorList>
            <person name="Jung Y."/>
        </authorList>
    </citation>
    <scope>NUCLEOTIDE SEQUENCE [LARGE SCALE GENOMIC DNA]</scope>
    <source>
        <strain evidence="3 4">RP8</strain>
    </source>
</reference>
<sequence length="280" mass="30248">MTGNFLSGAWAIAKIHENAIKAAIQGDLFQSNVLGYSAQLPDHLLKAADYSYEKAWIDYLSINGHVPVIPVQGTMSRGYTYDNYFSNTFLMKLIYKAAEDDSKVGAILNYNSGGGTVDSTDEFNAAVAYLASKKPVISQITFCASAALWSAAPSTEIMMGTGPLAKIGSIGTIYIHTNVSKALEQQGLDVQIYRSTGSIDKAKLNPYEELDEETEAQIQADLDAANKAFKSGIRAGRGSKLTSDSIWTGKVYNAQDAIKLGLADSTGDMNKAYKRVLQLQ</sequence>
<dbReference type="PANTHER" id="PTHR42987:SF4">
    <property type="entry name" value="PROTEASE SOHB-RELATED"/>
    <property type="match status" value="1"/>
</dbReference>
<dbReference type="Gene3D" id="3.90.226.10">
    <property type="entry name" value="2-enoyl-CoA Hydratase, Chain A, domain 1"/>
    <property type="match status" value="1"/>
</dbReference>
<keyword evidence="4" id="KW-1185">Reference proteome</keyword>
<dbReference type="Pfam" id="PF01343">
    <property type="entry name" value="Peptidase_S49"/>
    <property type="match status" value="1"/>
</dbReference>
<dbReference type="RefSeq" id="WP_248477504.1">
    <property type="nucleotide sequence ID" value="NZ_JALPRF010000002.1"/>
</dbReference>
<evidence type="ECO:0000313" key="3">
    <source>
        <dbReference type="EMBL" id="MCK8492912.1"/>
    </source>
</evidence>
<comment type="similarity">
    <text evidence="1">Belongs to the peptidase S49 family.</text>
</comment>
<dbReference type="PANTHER" id="PTHR42987">
    <property type="entry name" value="PEPTIDASE S49"/>
    <property type="match status" value="1"/>
</dbReference>
<gene>
    <name evidence="3" type="ORF">M0L20_13675</name>
</gene>
<dbReference type="Proteomes" id="UP001202180">
    <property type="component" value="Unassembled WGS sequence"/>
</dbReference>